<reference evidence="2" key="1">
    <citation type="submission" date="2022-10" db="EMBL/GenBank/DDBJ databases">
        <title>The complete genomes of actinobacterial strains from the NBC collection.</title>
        <authorList>
            <person name="Joergensen T.S."/>
            <person name="Alvarez Arevalo M."/>
            <person name="Sterndorff E.B."/>
            <person name="Faurdal D."/>
            <person name="Vuksanovic O."/>
            <person name="Mourched A.-S."/>
            <person name="Charusanti P."/>
            <person name="Shaw S."/>
            <person name="Blin K."/>
            <person name="Weber T."/>
        </authorList>
    </citation>
    <scope>NUCLEOTIDE SEQUENCE</scope>
    <source>
        <strain evidence="2">NBC_00256</strain>
    </source>
</reference>
<feature type="signal peptide" evidence="1">
    <location>
        <begin position="1"/>
        <end position="23"/>
    </location>
</feature>
<proteinExistence type="predicted"/>
<evidence type="ECO:0008006" key="4">
    <source>
        <dbReference type="Google" id="ProtNLM"/>
    </source>
</evidence>
<dbReference type="Proteomes" id="UP001432190">
    <property type="component" value="Chromosome"/>
</dbReference>
<dbReference type="EMBL" id="CP108084">
    <property type="protein sequence ID" value="WUP50336.1"/>
    <property type="molecule type" value="Genomic_DNA"/>
</dbReference>
<protein>
    <recommendedName>
        <fullName evidence="4">Nuclear transport factor 2 family protein</fullName>
    </recommendedName>
</protein>
<dbReference type="RefSeq" id="WP_328852020.1">
    <property type="nucleotide sequence ID" value="NZ_CP108084.1"/>
</dbReference>
<organism evidence="2 3">
    <name type="scientific">Micromonospora globbae</name>
    <dbReference type="NCBI Taxonomy" id="1894969"/>
    <lineage>
        <taxon>Bacteria</taxon>
        <taxon>Bacillati</taxon>
        <taxon>Actinomycetota</taxon>
        <taxon>Actinomycetes</taxon>
        <taxon>Micromonosporales</taxon>
        <taxon>Micromonosporaceae</taxon>
        <taxon>Micromonospora</taxon>
    </lineage>
</organism>
<dbReference type="PROSITE" id="PS51257">
    <property type="entry name" value="PROKAR_LIPOPROTEIN"/>
    <property type="match status" value="1"/>
</dbReference>
<gene>
    <name evidence="2" type="ORF">OG994_01975</name>
</gene>
<accession>A0ABZ1S7C0</accession>
<name>A0ABZ1S7C0_9ACTN</name>
<feature type="chain" id="PRO_5045191529" description="Nuclear transport factor 2 family protein" evidence="1">
    <location>
        <begin position="24"/>
        <end position="164"/>
    </location>
</feature>
<keyword evidence="1" id="KW-0732">Signal</keyword>
<keyword evidence="3" id="KW-1185">Reference proteome</keyword>
<evidence type="ECO:0000313" key="3">
    <source>
        <dbReference type="Proteomes" id="UP001432190"/>
    </source>
</evidence>
<sequence length="164" mass="16537">MGVTYRRLAGVAAALAVLPPALAGCGLVGDAEEPAKPDQAPAEEASAKSRERVQAYLDAMVAKDVAAGRSQLCAPLHEAFDGAATGPNGDFADHFEVSQAAITDIRPGPRGQEVDVSVSVAAGTRKATRSLVFTVTRDGADWCIAGEAPGDPSAAPSAAPTPAS</sequence>
<evidence type="ECO:0000256" key="1">
    <source>
        <dbReference type="SAM" id="SignalP"/>
    </source>
</evidence>
<evidence type="ECO:0000313" key="2">
    <source>
        <dbReference type="EMBL" id="WUP50336.1"/>
    </source>
</evidence>